<dbReference type="SUPFAM" id="SSF55781">
    <property type="entry name" value="GAF domain-like"/>
    <property type="match status" value="1"/>
</dbReference>
<name>A0A939JRS7_9ACTN</name>
<feature type="transmembrane region" description="Helical" evidence="1">
    <location>
        <begin position="12"/>
        <end position="33"/>
    </location>
</feature>
<organism evidence="2 3">
    <name type="scientific">Streptomyces triculaminicus</name>
    <dbReference type="NCBI Taxonomy" id="2816232"/>
    <lineage>
        <taxon>Bacteria</taxon>
        <taxon>Bacillati</taxon>
        <taxon>Actinomycetota</taxon>
        <taxon>Actinomycetes</taxon>
        <taxon>Kitasatosporales</taxon>
        <taxon>Streptomycetaceae</taxon>
        <taxon>Streptomyces</taxon>
    </lineage>
</organism>
<dbReference type="RefSeq" id="WP_086573836.1">
    <property type="nucleotide sequence ID" value="NZ_JAFMOF010000005.1"/>
</dbReference>
<sequence length="245" mass="26497">MPDLKSGSKKQDALILVFTVLPAGAAVVATWIAKDAQGVTKIALIALIAILATAPPLWAFWQHKKSRIEERTRREALLAPIIDYIGESITKPSEAPAKAAQIHERLAPLLAESLGDGVRCAFYSYDAKNERFLKEVASGGPNGTPDEIGIRSEKFSRLRHVMEQKVPVYTKDILDPDAQLNFTLGGGYRSILAHGAWAGEEVQGVLIVDAPNPGDLTRAKVPETYVWVFASLFGASNALRIAPTG</sequence>
<dbReference type="InterPro" id="IPR029016">
    <property type="entry name" value="GAF-like_dom_sf"/>
</dbReference>
<feature type="transmembrane region" description="Helical" evidence="1">
    <location>
        <begin position="39"/>
        <end position="61"/>
    </location>
</feature>
<dbReference type="Proteomes" id="UP000664781">
    <property type="component" value="Unassembled WGS sequence"/>
</dbReference>
<dbReference type="Gene3D" id="3.30.450.40">
    <property type="match status" value="1"/>
</dbReference>
<keyword evidence="1" id="KW-0472">Membrane</keyword>
<protein>
    <submittedName>
        <fullName evidence="2">Uncharacterized protein</fullName>
    </submittedName>
</protein>
<evidence type="ECO:0000313" key="2">
    <source>
        <dbReference type="EMBL" id="MBO0656923.1"/>
    </source>
</evidence>
<gene>
    <name evidence="2" type="ORF">J1792_30540</name>
</gene>
<evidence type="ECO:0000313" key="3">
    <source>
        <dbReference type="Proteomes" id="UP000664781"/>
    </source>
</evidence>
<keyword evidence="3" id="KW-1185">Reference proteome</keyword>
<keyword evidence="1" id="KW-1133">Transmembrane helix</keyword>
<dbReference type="EMBL" id="JAFMOF010000005">
    <property type="protein sequence ID" value="MBO0656923.1"/>
    <property type="molecule type" value="Genomic_DNA"/>
</dbReference>
<comment type="caution">
    <text evidence="2">The sequence shown here is derived from an EMBL/GenBank/DDBJ whole genome shotgun (WGS) entry which is preliminary data.</text>
</comment>
<proteinExistence type="predicted"/>
<reference evidence="2" key="1">
    <citation type="submission" date="2021-03" db="EMBL/GenBank/DDBJ databases">
        <title>Streptomyces strains.</title>
        <authorList>
            <person name="Lund M.B."/>
            <person name="Toerring T."/>
        </authorList>
    </citation>
    <scope>NUCLEOTIDE SEQUENCE</scope>
    <source>
        <strain evidence="2">JCM 4242</strain>
    </source>
</reference>
<keyword evidence="1" id="KW-0812">Transmembrane</keyword>
<accession>A0A939JRS7</accession>
<evidence type="ECO:0000256" key="1">
    <source>
        <dbReference type="SAM" id="Phobius"/>
    </source>
</evidence>
<dbReference type="AlphaFoldDB" id="A0A939JRS7"/>